<name>W2SYV1_NECAM</name>
<evidence type="ECO:0000256" key="1">
    <source>
        <dbReference type="SAM" id="MobiDB-lite"/>
    </source>
</evidence>
<dbReference type="AlphaFoldDB" id="W2SYV1"/>
<dbReference type="Proteomes" id="UP000053676">
    <property type="component" value="Unassembled WGS sequence"/>
</dbReference>
<protein>
    <submittedName>
        <fullName evidence="2">Uncharacterized protein</fullName>
    </submittedName>
</protein>
<sequence length="73" mass="8323">MVQERHRYGECLLYRVDRGPSTILKPAFLDSFRPHRGNVVPLYNGGAKLECEAPNHQPNISGPNQFVDMRSIK</sequence>
<evidence type="ECO:0000313" key="3">
    <source>
        <dbReference type="Proteomes" id="UP000053676"/>
    </source>
</evidence>
<gene>
    <name evidence="2" type="ORF">NECAME_04214</name>
</gene>
<reference evidence="3" key="1">
    <citation type="journal article" date="2014" name="Nat. Genet.">
        <title>Genome of the human hookworm Necator americanus.</title>
        <authorList>
            <person name="Tang Y.T."/>
            <person name="Gao X."/>
            <person name="Rosa B.A."/>
            <person name="Abubucker S."/>
            <person name="Hallsworth-Pepin K."/>
            <person name="Martin J."/>
            <person name="Tyagi R."/>
            <person name="Heizer E."/>
            <person name="Zhang X."/>
            <person name="Bhonagiri-Palsikar V."/>
            <person name="Minx P."/>
            <person name="Warren W.C."/>
            <person name="Wang Q."/>
            <person name="Zhan B."/>
            <person name="Hotez P.J."/>
            <person name="Sternberg P.W."/>
            <person name="Dougall A."/>
            <person name="Gaze S.T."/>
            <person name="Mulvenna J."/>
            <person name="Sotillo J."/>
            <person name="Ranganathan S."/>
            <person name="Rabelo E.M."/>
            <person name="Wilson R.K."/>
            <person name="Felgner P.L."/>
            <person name="Bethony J."/>
            <person name="Hawdon J.M."/>
            <person name="Gasser R.B."/>
            <person name="Loukas A."/>
            <person name="Mitreva M."/>
        </authorList>
    </citation>
    <scope>NUCLEOTIDE SEQUENCE [LARGE SCALE GENOMIC DNA]</scope>
</reference>
<keyword evidence="3" id="KW-1185">Reference proteome</keyword>
<organism evidence="2 3">
    <name type="scientific">Necator americanus</name>
    <name type="common">Human hookworm</name>
    <dbReference type="NCBI Taxonomy" id="51031"/>
    <lineage>
        <taxon>Eukaryota</taxon>
        <taxon>Metazoa</taxon>
        <taxon>Ecdysozoa</taxon>
        <taxon>Nematoda</taxon>
        <taxon>Chromadorea</taxon>
        <taxon>Rhabditida</taxon>
        <taxon>Rhabditina</taxon>
        <taxon>Rhabditomorpha</taxon>
        <taxon>Strongyloidea</taxon>
        <taxon>Ancylostomatidae</taxon>
        <taxon>Bunostominae</taxon>
        <taxon>Necator</taxon>
    </lineage>
</organism>
<proteinExistence type="predicted"/>
<dbReference type="KEGG" id="nai:NECAME_04214"/>
<evidence type="ECO:0000313" key="2">
    <source>
        <dbReference type="EMBL" id="ETN73822.1"/>
    </source>
</evidence>
<accession>W2SYV1</accession>
<feature type="region of interest" description="Disordered" evidence="1">
    <location>
        <begin position="54"/>
        <end position="73"/>
    </location>
</feature>
<dbReference type="EMBL" id="KI660409">
    <property type="protein sequence ID" value="ETN73822.1"/>
    <property type="molecule type" value="Genomic_DNA"/>
</dbReference>
<dbReference type="OrthoDB" id="428111at2759"/>